<dbReference type="Proteomes" id="UP000003009">
    <property type="component" value="Unassembled WGS sequence"/>
</dbReference>
<organism evidence="1 2">
    <name type="scientific">Kingella oralis ATCC 51147</name>
    <dbReference type="NCBI Taxonomy" id="629741"/>
    <lineage>
        <taxon>Bacteria</taxon>
        <taxon>Pseudomonadati</taxon>
        <taxon>Pseudomonadota</taxon>
        <taxon>Betaproteobacteria</taxon>
        <taxon>Neisseriales</taxon>
        <taxon>Neisseriaceae</taxon>
        <taxon>Kingella</taxon>
    </lineage>
</organism>
<dbReference type="AlphaFoldDB" id="C4GI28"/>
<comment type="caution">
    <text evidence="1">The sequence shown here is derived from an EMBL/GenBank/DDBJ whole genome shotgun (WGS) entry which is preliminary data.</text>
</comment>
<evidence type="ECO:0000313" key="1">
    <source>
        <dbReference type="EMBL" id="EEP68616.1"/>
    </source>
</evidence>
<keyword evidence="2" id="KW-1185">Reference proteome</keyword>
<protein>
    <submittedName>
        <fullName evidence="1">Uncharacterized protein</fullName>
    </submittedName>
</protein>
<evidence type="ECO:0000313" key="2">
    <source>
        <dbReference type="Proteomes" id="UP000003009"/>
    </source>
</evidence>
<dbReference type="HOGENOM" id="CLU_2734664_0_0_4"/>
<reference evidence="1" key="1">
    <citation type="submission" date="2009-04" db="EMBL/GenBank/DDBJ databases">
        <authorList>
            <person name="Weinstock G."/>
            <person name="Sodergren E."/>
            <person name="Clifton S."/>
            <person name="Fulton L."/>
            <person name="Fulton B."/>
            <person name="Courtney L."/>
            <person name="Fronick C."/>
            <person name="Harrison M."/>
            <person name="Strong C."/>
            <person name="Farmer C."/>
            <person name="Delahaunty K."/>
            <person name="Markovic C."/>
            <person name="Hall O."/>
            <person name="Minx P."/>
            <person name="Tomlinson C."/>
            <person name="Mitreva M."/>
            <person name="Nelson J."/>
            <person name="Hou S."/>
            <person name="Wollam A."/>
            <person name="Pepin K.H."/>
            <person name="Johnson M."/>
            <person name="Bhonagiri V."/>
            <person name="Nash W.E."/>
            <person name="Warren W."/>
            <person name="Chinwalla A."/>
            <person name="Mardis E.R."/>
            <person name="Wilson R.K."/>
        </authorList>
    </citation>
    <scope>NUCLEOTIDE SEQUENCE [LARGE SCALE GENOMIC DNA]</scope>
    <source>
        <strain evidence="1">ATCC 51147</strain>
    </source>
</reference>
<accession>C4GI28</accession>
<name>C4GI28_9NEIS</name>
<sequence>MEGVYLYVTAAEPRFPPARESCLGFGGRLFIRYRSRTKIPACAGMTVAGGLGWGKGFRLHWERQPENGEAV</sequence>
<gene>
    <name evidence="1" type="ORF">GCWU000324_00519</name>
</gene>
<proteinExistence type="predicted"/>
<dbReference type="EMBL" id="ACJW02000002">
    <property type="protein sequence ID" value="EEP68616.1"/>
    <property type="molecule type" value="Genomic_DNA"/>
</dbReference>